<dbReference type="InterPro" id="IPR003587">
    <property type="entry name" value="Hint_dom_N"/>
</dbReference>
<dbReference type="InterPro" id="IPR022385">
    <property type="entry name" value="Rhs_assc_core"/>
</dbReference>
<evidence type="ECO:0000256" key="3">
    <source>
        <dbReference type="SAM" id="MobiDB-lite"/>
    </source>
</evidence>
<dbReference type="InterPro" id="IPR050708">
    <property type="entry name" value="T6SS_VgrG/RHS"/>
</dbReference>
<dbReference type="SMART" id="SM00306">
    <property type="entry name" value="HintN"/>
    <property type="match status" value="1"/>
</dbReference>
<dbReference type="NCBIfam" id="TIGR03696">
    <property type="entry name" value="Rhs_assc_core"/>
    <property type="match status" value="1"/>
</dbReference>
<dbReference type="GO" id="GO:0016539">
    <property type="term" value="P:intein-mediated protein splicing"/>
    <property type="evidence" value="ECO:0007669"/>
    <property type="project" value="InterPro"/>
</dbReference>
<reference evidence="6 7" key="1">
    <citation type="submission" date="2019-10" db="EMBL/GenBank/DDBJ databases">
        <title>Whole genome shotgun sequence of Acrocarpospora macrocephala NBRC 16266.</title>
        <authorList>
            <person name="Ichikawa N."/>
            <person name="Kimura A."/>
            <person name="Kitahashi Y."/>
            <person name="Komaki H."/>
            <person name="Oguchi A."/>
        </authorList>
    </citation>
    <scope>NUCLEOTIDE SEQUENCE [LARGE SCALE GENOMIC DNA]</scope>
    <source>
        <strain evidence="6 7">NBRC 16266</strain>
    </source>
</reference>
<evidence type="ECO:0000256" key="2">
    <source>
        <dbReference type="SAM" id="Coils"/>
    </source>
</evidence>
<dbReference type="Pfam" id="PF25023">
    <property type="entry name" value="TEN_YD-shell"/>
    <property type="match status" value="1"/>
</dbReference>
<feature type="coiled-coil region" evidence="2">
    <location>
        <begin position="1876"/>
        <end position="1903"/>
    </location>
</feature>
<sequence length="2186" mass="234608">MKRWLAPAVACLLVLTLSPTAAAGVLPDPEDLSAPAVQREKSVPGSKILPAIPAPLPKVPELSGTRAVTWPKPGAVTVQTGTAFTKAGALPISVAPAASKQNAPPSRVRVEVLPRAGDGLLFRTSKIDETPATAAFEVDYSGFRGAFGGDWASRLELRTLPECALTTPGLPKCQGRAVPAQNDVKAGKISSELPLGGLYALAAAPSGSAGTFAATGLSPSSTWGAGGSTGDFTWNYPLRVPPGLGGPTPSIALSYSSGSVDGRTVATNNQPSWVGEGFEWWPGFIERRYKPCSEDGKDGVGDQCWETDNATLSLNGGGSELVKDDKTGVWRPRNDDGSRIERLTDTTRANGDNDGEYWRVTTTDGTQYYFGMNRLPSWTTGKTETGSTWTLPVYGNETGEPCHAITYCTQAWRWNLDYVVDPHGNVMTYWYNQEKNLYGRDADPAKATEYVRGGTLARIDYGLRTGQEYAGTPAAQVVFTAADRCLPGTACDITKPEQWSDTPLDQRCAAAPCTGVLTPTFWSQKRLASVTTQIWNGTGFTPVDTWTLRHTFPDPGDGTRAGLWLAGLTHAGTGDAVMPEIKFTPQQLDNRVIGPDGRPPMRWPRVGAIENETGGDLRVTYSTKDCVSGTRMPPSPDTNTYRCHPVKGAYPGQPDKLEWFHKYVVTEVTENDYVGGGAQIRTFYNYPEAPAWHFDDADGLVAEEDKTWAQWRGYEVVETTRGVTPDVRTFERSRFFRGMDGDRTASGGRKTVKIRDSEGVEVADNDRYAGMPREEITYNGVSGAEVSATISDPWLRETASAVHSWGTVTASLADVGTTRVRTPKAGGGTFQTRVDKEFNDQGLTTRVHEHGDTAVGGDEKCTTFTYARNETLWLLSATSRVETYALPCGQNPTGDEQVIADVRMWHDATTAWNTPATKGDVTKVEELKTWPSTYLTKSRAAFDLYGRVTESWDQAGERSTTSYEPATGGPLRAYVSTNPLDHTTRTELNPAWGLPTKTVDANDRTTEIVYDGLGRISSGWEPGRDTGQPPNVRYTYDIRGRTGPPAVTTRSLRADGGYTVMIELYDGLLRTRQTQIPGPNGGRIISDTLYNSLGQSHKQNGAYWNAAAPVTDLFGVKDADVPGQNRSTFDGAGRTIAEAHLAFAVERWRSATAYPGADRVDVTPPAGGTATTAIMDALGRTKELRQYQAATPTGAYDTTRYAFTRAGRLETVTDPAGNIWKHAYDLRGREIRTDDPDRGSTRYDYDDADRLISTEDARHQILAYAYDKLGRRTAIHEGTLDGPKRASWTYDTLESGMLTSASRFSGGNEYSTSVTGYDVGYRPTGSTVTIPASEGALAGTYTYGSTFNTDGTVATMSLPGVGSLAGETLSYGYDAFGNPLTLSGQSSYVSGSAYSDMSELGQLTLGTGGKRLWLTYTYEVGSRRLTGIHTKREAAGAVQGDVRYTYDHAGNVTKVVDAPGATGVPTDTQCFGYDHLRRLKEAWTPDGANCATPTSANVGGPAPYWTSYGYDKIGNRTSEVRHAVAGGTQVDKTFDYPDPAAGEPQPHTLRGVTVSDSTGTRTLAYDYDKNGNTTTRPSASGAPQTLTWDAEGRLSAIQEGAAKTEFVYDAAGNRLIRKDADGSATLYLPGQELRAKGTVKSGTRYYAHGGTTVAVRTDDGKLTWLSADRFGTAQLAFAATDLAVTRRRFTPFGETRGAGTTWPGSTGFVDGVQDPTGLTHLGAREYDPVTGRFLSVDPLIDVADPQQMHGYAYAGSSPVTFADPDGLMHVAEDSGGRSDAGGSAPPDPGPSDEEIEEAKEVTKKGVLDIVLETGGDILMEVLGINDIRNCFTKGDVVACVSMVAGMFPLGKLLKARKIAKALHRAYEAYRAFDRKLAAARNVLARAARKADEAAEAVAETTAKAADDVAAAAAKQADEAVEGAAETVDDLGGSCALSNSFAPGTLVLMADGSRRPIEEIEPGDEVLATDPETDATEAKPVTATIEGTGAKVLVDITFATGATVTATDGHPFWLERESAWVDAADLEPGDRLLDSSGDQVRVNTVTVHEQAATVHNLTVADTHTYYVASGRTDALVHNAGGGKSKCGGGSNHKDNAKQNRQDYSTNKAGQRPVAGGPPMRVAPRVIQLPAEAVPTAEFLKMRRELPGKARDWVLIKGLEYVMGRDQANTKRVPWGPILRWILEAGTS</sequence>
<dbReference type="CDD" id="cd00081">
    <property type="entry name" value="Hint"/>
    <property type="match status" value="1"/>
</dbReference>
<dbReference type="InterPro" id="IPR006141">
    <property type="entry name" value="Intein_N"/>
</dbReference>
<dbReference type="InterPro" id="IPR006530">
    <property type="entry name" value="YD"/>
</dbReference>
<feature type="region of interest" description="Disordered" evidence="3">
    <location>
        <begin position="1764"/>
        <end position="1795"/>
    </location>
</feature>
<feature type="domain" description="Hint" evidence="5">
    <location>
        <begin position="1937"/>
        <end position="2035"/>
    </location>
</feature>
<evidence type="ECO:0000313" key="7">
    <source>
        <dbReference type="Proteomes" id="UP000331127"/>
    </source>
</evidence>
<dbReference type="Proteomes" id="UP000331127">
    <property type="component" value="Unassembled WGS sequence"/>
</dbReference>
<feature type="chain" id="PRO_5039288731" description="Hint domain-containing protein" evidence="4">
    <location>
        <begin position="24"/>
        <end position="2186"/>
    </location>
</feature>
<dbReference type="SUPFAM" id="SSF51294">
    <property type="entry name" value="Hedgehog/intein (Hint) domain"/>
    <property type="match status" value="1"/>
</dbReference>
<dbReference type="Gene3D" id="2.170.16.10">
    <property type="entry name" value="Hedgehog/Intein (Hint) domain"/>
    <property type="match status" value="1"/>
</dbReference>
<comment type="caution">
    <text evidence="6">The sequence shown here is derived from an EMBL/GenBank/DDBJ whole genome shotgun (WGS) entry which is preliminary data.</text>
</comment>
<proteinExistence type="predicted"/>
<evidence type="ECO:0000256" key="1">
    <source>
        <dbReference type="ARBA" id="ARBA00022737"/>
    </source>
</evidence>
<dbReference type="PANTHER" id="PTHR32305">
    <property type="match status" value="1"/>
</dbReference>
<keyword evidence="4" id="KW-0732">Signal</keyword>
<evidence type="ECO:0000313" key="6">
    <source>
        <dbReference type="EMBL" id="GES06707.1"/>
    </source>
</evidence>
<dbReference type="Pfam" id="PF05593">
    <property type="entry name" value="RHS_repeat"/>
    <property type="match status" value="1"/>
</dbReference>
<gene>
    <name evidence="6" type="ORF">Amac_003020</name>
</gene>
<organism evidence="6 7">
    <name type="scientific">Acrocarpospora macrocephala</name>
    <dbReference type="NCBI Taxonomy" id="150177"/>
    <lineage>
        <taxon>Bacteria</taxon>
        <taxon>Bacillati</taxon>
        <taxon>Actinomycetota</taxon>
        <taxon>Actinomycetes</taxon>
        <taxon>Streptosporangiales</taxon>
        <taxon>Streptosporangiaceae</taxon>
        <taxon>Acrocarpospora</taxon>
    </lineage>
</organism>
<dbReference type="InterPro" id="IPR056823">
    <property type="entry name" value="TEN-like_YD-shell"/>
</dbReference>
<accession>A0A5M3WCC1</accession>
<dbReference type="InterPro" id="IPR036844">
    <property type="entry name" value="Hint_dom_sf"/>
</dbReference>
<keyword evidence="1" id="KW-0677">Repeat</keyword>
<feature type="compositionally biased region" description="Basic and acidic residues" evidence="3">
    <location>
        <begin position="2090"/>
        <end position="2099"/>
    </location>
</feature>
<evidence type="ECO:0000256" key="4">
    <source>
        <dbReference type="SAM" id="SignalP"/>
    </source>
</evidence>
<keyword evidence="2" id="KW-0175">Coiled coil</keyword>
<dbReference type="EMBL" id="BLAE01000003">
    <property type="protein sequence ID" value="GES06707.1"/>
    <property type="molecule type" value="Genomic_DNA"/>
</dbReference>
<evidence type="ECO:0000259" key="5">
    <source>
        <dbReference type="SMART" id="SM00306"/>
    </source>
</evidence>
<dbReference type="NCBIfam" id="TIGR01643">
    <property type="entry name" value="YD_repeat_2x"/>
    <property type="match status" value="3"/>
</dbReference>
<dbReference type="RefSeq" id="WP_155352421.1">
    <property type="nucleotide sequence ID" value="NZ_BAAAHL010000022.1"/>
</dbReference>
<dbReference type="Pfam" id="PF07591">
    <property type="entry name" value="PT-HINT"/>
    <property type="match status" value="1"/>
</dbReference>
<dbReference type="InterPro" id="IPR031325">
    <property type="entry name" value="RHS_repeat"/>
</dbReference>
<dbReference type="PANTHER" id="PTHR32305:SF17">
    <property type="entry name" value="TRNA NUCLEASE WAPA"/>
    <property type="match status" value="1"/>
</dbReference>
<feature type="signal peptide" evidence="4">
    <location>
        <begin position="1"/>
        <end position="23"/>
    </location>
</feature>
<name>A0A5M3WCC1_9ACTN</name>
<dbReference type="PROSITE" id="PS50817">
    <property type="entry name" value="INTEIN_N_TER"/>
    <property type="match status" value="1"/>
</dbReference>
<dbReference type="OrthoDB" id="291011at2"/>
<dbReference type="Gene3D" id="2.180.10.10">
    <property type="entry name" value="RHS repeat-associated core"/>
    <property type="match status" value="2"/>
</dbReference>
<keyword evidence="7" id="KW-1185">Reference proteome</keyword>
<feature type="region of interest" description="Disordered" evidence="3">
    <location>
        <begin position="2082"/>
        <end position="2118"/>
    </location>
</feature>
<protein>
    <recommendedName>
        <fullName evidence="5">Hint domain-containing protein</fullName>
    </recommendedName>
</protein>